<dbReference type="InterPro" id="IPR007560">
    <property type="entry name" value="Restrct_endonuc_IV_Mrr"/>
</dbReference>
<dbReference type="Pfam" id="PF04471">
    <property type="entry name" value="Mrr_cat"/>
    <property type="match status" value="1"/>
</dbReference>
<feature type="domain" description="Restriction endonuclease type IV Mrr" evidence="1">
    <location>
        <begin position="39"/>
        <end position="115"/>
    </location>
</feature>
<reference evidence="3" key="1">
    <citation type="journal article" date="2019" name="Int. J. Syst. Evol. Microbiol.">
        <title>The Global Catalogue of Microorganisms (GCM) 10K type strain sequencing project: providing services to taxonomists for standard genome sequencing and annotation.</title>
        <authorList>
            <consortium name="The Broad Institute Genomics Platform"/>
            <consortium name="The Broad Institute Genome Sequencing Center for Infectious Disease"/>
            <person name="Wu L."/>
            <person name="Ma J."/>
        </authorList>
    </citation>
    <scope>NUCLEOTIDE SEQUENCE [LARGE SCALE GENOMIC DNA]</scope>
    <source>
        <strain evidence="3">JCM 17919</strain>
    </source>
</reference>
<dbReference type="SUPFAM" id="SSF52980">
    <property type="entry name" value="Restriction endonuclease-like"/>
    <property type="match status" value="1"/>
</dbReference>
<gene>
    <name evidence="2" type="ORF">GCM10023184_29550</name>
</gene>
<accession>A0ABP8H6I7</accession>
<dbReference type="Gene3D" id="3.40.1350.10">
    <property type="match status" value="1"/>
</dbReference>
<evidence type="ECO:0000259" key="1">
    <source>
        <dbReference type="Pfam" id="PF04471"/>
    </source>
</evidence>
<evidence type="ECO:0000313" key="2">
    <source>
        <dbReference type="EMBL" id="GAA4335033.1"/>
    </source>
</evidence>
<organism evidence="2 3">
    <name type="scientific">Flaviaesturariibacter amylovorans</name>
    <dbReference type="NCBI Taxonomy" id="1084520"/>
    <lineage>
        <taxon>Bacteria</taxon>
        <taxon>Pseudomonadati</taxon>
        <taxon>Bacteroidota</taxon>
        <taxon>Chitinophagia</taxon>
        <taxon>Chitinophagales</taxon>
        <taxon>Chitinophagaceae</taxon>
        <taxon>Flaviaestuariibacter</taxon>
    </lineage>
</organism>
<dbReference type="Proteomes" id="UP001501725">
    <property type="component" value="Unassembled WGS sequence"/>
</dbReference>
<proteinExistence type="predicted"/>
<keyword evidence="3" id="KW-1185">Reference proteome</keyword>
<dbReference type="RefSeq" id="WP_345256523.1">
    <property type="nucleotide sequence ID" value="NZ_BAABGY010000008.1"/>
</dbReference>
<comment type="caution">
    <text evidence="2">The sequence shown here is derived from an EMBL/GenBank/DDBJ whole genome shotgun (WGS) entry which is preliminary data.</text>
</comment>
<dbReference type="InterPro" id="IPR011856">
    <property type="entry name" value="tRNA_endonuc-like_dom_sf"/>
</dbReference>
<sequence>MKEKKKGDVLELMVFILEKSLCDNPNTRIETNRKVKDRDGIDREVDIYVTTYVNGLSLKYAFECKDYKRGIELKHIVDFHSRLETNGILGLFVTSSYYQSGAIAKAKALGIQLLRLKKREVHTDSISALLFARKLFRVSDVQVVGDPFEGRIVNEIVNGCSDCREAMHRRIEKDFREYIQEQLENGLEEIFPETGHPTHILKHIGEKRAKELQCVAQYEDASFTHEGKLIPFGFIAMKLHIWWVMTEHKPVEVNSFSYIKHDDEGLRATFSMSEFFIEGERVIASVSSLNTGETKFTIGNPANKDKLDVSNRVLLGGAKDYDLGSPMEDKDAL</sequence>
<protein>
    <recommendedName>
        <fullName evidence="1">Restriction endonuclease type IV Mrr domain-containing protein</fullName>
    </recommendedName>
</protein>
<dbReference type="EMBL" id="BAABGY010000008">
    <property type="protein sequence ID" value="GAA4335033.1"/>
    <property type="molecule type" value="Genomic_DNA"/>
</dbReference>
<evidence type="ECO:0000313" key="3">
    <source>
        <dbReference type="Proteomes" id="UP001501725"/>
    </source>
</evidence>
<name>A0ABP8H6I7_9BACT</name>
<dbReference type="InterPro" id="IPR011335">
    <property type="entry name" value="Restrct_endonuc-II-like"/>
</dbReference>